<name>A0A1I7GHS3_9BACT</name>
<proteinExistence type="predicted"/>
<organism evidence="1 2">
    <name type="scientific">Pontibacter akesuensis</name>
    <dbReference type="NCBI Taxonomy" id="388950"/>
    <lineage>
        <taxon>Bacteria</taxon>
        <taxon>Pseudomonadati</taxon>
        <taxon>Bacteroidota</taxon>
        <taxon>Cytophagia</taxon>
        <taxon>Cytophagales</taxon>
        <taxon>Hymenobacteraceae</taxon>
        <taxon>Pontibacter</taxon>
    </lineage>
</organism>
<evidence type="ECO:0000313" key="1">
    <source>
        <dbReference type="EMBL" id="SFU47965.1"/>
    </source>
</evidence>
<dbReference type="PROSITE" id="PS51318">
    <property type="entry name" value="TAT"/>
    <property type="match status" value="1"/>
</dbReference>
<dbReference type="Proteomes" id="UP000182491">
    <property type="component" value="Unassembled WGS sequence"/>
</dbReference>
<reference evidence="2" key="1">
    <citation type="submission" date="2016-10" db="EMBL/GenBank/DDBJ databases">
        <authorList>
            <person name="Varghese N."/>
        </authorList>
    </citation>
    <scope>NUCLEOTIDE SEQUENCE [LARGE SCALE GENOMIC DNA]</scope>
    <source>
        <strain evidence="2">DSM 18820</strain>
    </source>
</reference>
<dbReference type="STRING" id="388950.GCA_001611675_00119"/>
<accession>A0A1I7GHS3</accession>
<keyword evidence="2" id="KW-1185">Reference proteome</keyword>
<dbReference type="RefSeq" id="WP_139237100.1">
    <property type="nucleotide sequence ID" value="NZ_BMXC01000001.1"/>
</dbReference>
<sequence length="137" mass="15624">MNRRFFLLLAGAGTALVAIPGMGLMAVSYAEAAKRTIQRELSYLKLDEPGIERFVADYSKNKSSNYQLKVRSLYLMHASSEQSGVVNEMVQDYLLATDFFRNKMDEQRTVQYVGLYDPYKTPCANPFSFLYFPPHLS</sequence>
<dbReference type="OrthoDB" id="6886737at2"/>
<gene>
    <name evidence="1" type="ORF">SAMN04487941_1021</name>
</gene>
<evidence type="ECO:0000313" key="2">
    <source>
        <dbReference type="Proteomes" id="UP000182491"/>
    </source>
</evidence>
<protein>
    <submittedName>
        <fullName evidence="1">Uncharacterized protein</fullName>
    </submittedName>
</protein>
<dbReference type="AlphaFoldDB" id="A0A1I7GHS3"/>
<dbReference type="InterPro" id="IPR006311">
    <property type="entry name" value="TAT_signal"/>
</dbReference>
<dbReference type="EMBL" id="FPCA01000001">
    <property type="protein sequence ID" value="SFU47965.1"/>
    <property type="molecule type" value="Genomic_DNA"/>
</dbReference>